<dbReference type="EMBL" id="JALJOT010000002">
    <property type="protein sequence ID" value="KAK9917354.1"/>
    <property type="molecule type" value="Genomic_DNA"/>
</dbReference>
<organism evidence="4 5">
    <name type="scientific">Coccomyxa subellipsoidea</name>
    <dbReference type="NCBI Taxonomy" id="248742"/>
    <lineage>
        <taxon>Eukaryota</taxon>
        <taxon>Viridiplantae</taxon>
        <taxon>Chlorophyta</taxon>
        <taxon>core chlorophytes</taxon>
        <taxon>Trebouxiophyceae</taxon>
        <taxon>Trebouxiophyceae incertae sedis</taxon>
        <taxon>Coccomyxaceae</taxon>
        <taxon>Coccomyxa</taxon>
    </lineage>
</organism>
<comment type="caution">
    <text evidence="4">The sequence shown here is derived from an EMBL/GenBank/DDBJ whole genome shotgun (WGS) entry which is preliminary data.</text>
</comment>
<reference evidence="4 5" key="1">
    <citation type="journal article" date="2024" name="Nat. Commun.">
        <title>Phylogenomics reveals the evolutionary origins of lichenization in chlorophyte algae.</title>
        <authorList>
            <person name="Puginier C."/>
            <person name="Libourel C."/>
            <person name="Otte J."/>
            <person name="Skaloud P."/>
            <person name="Haon M."/>
            <person name="Grisel S."/>
            <person name="Petersen M."/>
            <person name="Berrin J.G."/>
            <person name="Delaux P.M."/>
            <person name="Dal Grande F."/>
            <person name="Keller J."/>
        </authorList>
    </citation>
    <scope>NUCLEOTIDE SEQUENCE [LARGE SCALE GENOMIC DNA]</scope>
    <source>
        <strain evidence="4 5">SAG 216-7</strain>
    </source>
</reference>
<feature type="coiled-coil region" evidence="2">
    <location>
        <begin position="15"/>
        <end position="77"/>
    </location>
</feature>
<accession>A0ABR2Z0C0</accession>
<dbReference type="InterPro" id="IPR011009">
    <property type="entry name" value="Kinase-like_dom_sf"/>
</dbReference>
<gene>
    <name evidence="4" type="ORF">WJX75_003476</name>
</gene>
<dbReference type="SUPFAM" id="SSF56112">
    <property type="entry name" value="Protein kinase-like (PK-like)"/>
    <property type="match status" value="1"/>
</dbReference>
<keyword evidence="1" id="KW-0067">ATP-binding</keyword>
<keyword evidence="5" id="KW-1185">Reference proteome</keyword>
<dbReference type="InterPro" id="IPR017441">
    <property type="entry name" value="Protein_kinase_ATP_BS"/>
</dbReference>
<evidence type="ECO:0000313" key="4">
    <source>
        <dbReference type="EMBL" id="KAK9917354.1"/>
    </source>
</evidence>
<dbReference type="InterPro" id="IPR000719">
    <property type="entry name" value="Prot_kinase_dom"/>
</dbReference>
<protein>
    <recommendedName>
        <fullName evidence="3">Protein kinase domain-containing protein</fullName>
    </recommendedName>
</protein>
<evidence type="ECO:0000313" key="5">
    <source>
        <dbReference type="Proteomes" id="UP001491310"/>
    </source>
</evidence>
<feature type="domain" description="Protein kinase" evidence="3">
    <location>
        <begin position="93"/>
        <end position="167"/>
    </location>
</feature>
<dbReference type="PROSITE" id="PS00107">
    <property type="entry name" value="PROTEIN_KINASE_ATP"/>
    <property type="match status" value="1"/>
</dbReference>
<keyword evidence="2" id="KW-0175">Coiled coil</keyword>
<proteinExistence type="predicted"/>
<evidence type="ECO:0000256" key="2">
    <source>
        <dbReference type="SAM" id="Coils"/>
    </source>
</evidence>
<evidence type="ECO:0000259" key="3">
    <source>
        <dbReference type="PROSITE" id="PS50011"/>
    </source>
</evidence>
<dbReference type="Proteomes" id="UP001491310">
    <property type="component" value="Unassembled WGS sequence"/>
</dbReference>
<dbReference type="Gene3D" id="3.30.200.20">
    <property type="entry name" value="Phosphorylase Kinase, domain 1"/>
    <property type="match status" value="1"/>
</dbReference>
<feature type="binding site" evidence="1">
    <location>
        <position position="119"/>
    </location>
    <ligand>
        <name>ATP</name>
        <dbReference type="ChEBI" id="CHEBI:30616"/>
    </ligand>
</feature>
<evidence type="ECO:0000256" key="1">
    <source>
        <dbReference type="PROSITE-ProRule" id="PRU10141"/>
    </source>
</evidence>
<sequence>MLELQATKESLTARINDRDQRIDVLNQDISNLDDQYKEVRKEQREMVDEMTNLVADLAAANEAREAAEARANRLAAAATAQELPLLPAEAVLKVEGEALGAGASGTVYRASLTQPVAVKRANVRLSADGTATADDVTYNKRCQALVDGEAAQLGRYGNHPNIVRAVG</sequence>
<keyword evidence="1" id="KW-0547">Nucleotide-binding</keyword>
<dbReference type="PROSITE" id="PS50011">
    <property type="entry name" value="PROTEIN_KINASE_DOM"/>
    <property type="match status" value="1"/>
</dbReference>
<name>A0ABR2Z0C0_9CHLO</name>